<dbReference type="Gene3D" id="3.10.350.10">
    <property type="entry name" value="LysM domain"/>
    <property type="match status" value="1"/>
</dbReference>
<sequence>MKVSLKRGDRAFVLPFNPEQILITNSTRTVNVTPVNYGTVEIARGREPIKVNIQGKLFGEKRNLPKLSDHTADEVKSWLEEWIGARQVRFIITDTDINIPIIIKSFEPRISGGHGDYEYTLDLVEFRDLQVNTFGNAPEVKPEEETSSTTNQQNKTHVVKSGETLWGLATRFYDDGSQYKKIENANRDLIKNPDLIQPGWKLTIPS</sequence>
<dbReference type="PANTHER" id="PTHR34700">
    <property type="entry name" value="POTASSIUM BINDING PROTEIN KBP"/>
    <property type="match status" value="1"/>
</dbReference>
<comment type="caution">
    <text evidence="2">The sequence shown here is derived from an EMBL/GenBank/DDBJ whole genome shotgun (WGS) entry which is preliminary data.</text>
</comment>
<dbReference type="InterPro" id="IPR036779">
    <property type="entry name" value="LysM_dom_sf"/>
</dbReference>
<feature type="domain" description="LysM" evidence="1">
    <location>
        <begin position="155"/>
        <end position="204"/>
    </location>
</feature>
<dbReference type="CDD" id="cd00118">
    <property type="entry name" value="LysM"/>
    <property type="match status" value="1"/>
</dbReference>
<gene>
    <name evidence="2" type="ORF">JOD17_002922</name>
</gene>
<dbReference type="EMBL" id="JAFBEC010000008">
    <property type="protein sequence ID" value="MBM7633826.1"/>
    <property type="molecule type" value="Genomic_DNA"/>
</dbReference>
<dbReference type="Pfam" id="PF01476">
    <property type="entry name" value="LysM"/>
    <property type="match status" value="1"/>
</dbReference>
<dbReference type="InterPro" id="IPR018392">
    <property type="entry name" value="LysM"/>
</dbReference>
<dbReference type="SUPFAM" id="SSF54106">
    <property type="entry name" value="LysM domain"/>
    <property type="match status" value="1"/>
</dbReference>
<protein>
    <recommendedName>
        <fullName evidence="1">LysM domain-containing protein</fullName>
    </recommendedName>
</protein>
<accession>A0ABS2PFD6</accession>
<keyword evidence="3" id="KW-1185">Reference proteome</keyword>
<evidence type="ECO:0000313" key="3">
    <source>
        <dbReference type="Proteomes" id="UP000741863"/>
    </source>
</evidence>
<dbReference type="PANTHER" id="PTHR34700:SF4">
    <property type="entry name" value="PHAGE-LIKE ELEMENT PBSX PROTEIN XKDP"/>
    <property type="match status" value="1"/>
</dbReference>
<dbReference type="InterPro" id="IPR052196">
    <property type="entry name" value="Bact_Kbp"/>
</dbReference>
<name>A0ABS2PFD6_9BACL</name>
<dbReference type="RefSeq" id="WP_204698546.1">
    <property type="nucleotide sequence ID" value="NZ_JAFBEC010000008.1"/>
</dbReference>
<evidence type="ECO:0000259" key="1">
    <source>
        <dbReference type="PROSITE" id="PS51782"/>
    </source>
</evidence>
<evidence type="ECO:0000313" key="2">
    <source>
        <dbReference type="EMBL" id="MBM7633826.1"/>
    </source>
</evidence>
<dbReference type="SMART" id="SM00257">
    <property type="entry name" value="LysM"/>
    <property type="match status" value="1"/>
</dbReference>
<organism evidence="2 3">
    <name type="scientific">Geomicrobium sediminis</name>
    <dbReference type="NCBI Taxonomy" id="1347788"/>
    <lineage>
        <taxon>Bacteria</taxon>
        <taxon>Bacillati</taxon>
        <taxon>Bacillota</taxon>
        <taxon>Bacilli</taxon>
        <taxon>Bacillales</taxon>
        <taxon>Geomicrobium</taxon>
    </lineage>
</organism>
<proteinExistence type="predicted"/>
<reference evidence="2 3" key="1">
    <citation type="submission" date="2021-01" db="EMBL/GenBank/DDBJ databases">
        <title>Genomic Encyclopedia of Type Strains, Phase IV (KMG-IV): sequencing the most valuable type-strain genomes for metagenomic binning, comparative biology and taxonomic classification.</title>
        <authorList>
            <person name="Goeker M."/>
        </authorList>
    </citation>
    <scope>NUCLEOTIDE SEQUENCE [LARGE SCALE GENOMIC DNA]</scope>
    <source>
        <strain evidence="2 3">DSM 25540</strain>
    </source>
</reference>
<dbReference type="Proteomes" id="UP000741863">
    <property type="component" value="Unassembled WGS sequence"/>
</dbReference>
<dbReference type="PROSITE" id="PS51782">
    <property type="entry name" value="LYSM"/>
    <property type="match status" value="1"/>
</dbReference>